<feature type="transmembrane region" description="Helical" evidence="8">
    <location>
        <begin position="51"/>
        <end position="74"/>
    </location>
</feature>
<dbReference type="STRING" id="418495.SAMN05216215_106112"/>
<evidence type="ECO:0000256" key="5">
    <source>
        <dbReference type="ARBA" id="ARBA00022989"/>
    </source>
</evidence>
<keyword evidence="6 8" id="KW-0472">Membrane</keyword>
<dbReference type="Gene3D" id="1.20.1730.10">
    <property type="entry name" value="Sodium/glucose cotransporter"/>
    <property type="match status" value="1"/>
</dbReference>
<evidence type="ECO:0000256" key="2">
    <source>
        <dbReference type="ARBA" id="ARBA00006434"/>
    </source>
</evidence>
<feature type="transmembrane region" description="Helical" evidence="8">
    <location>
        <begin position="80"/>
        <end position="99"/>
    </location>
</feature>
<dbReference type="EMBL" id="FNOK01000061">
    <property type="protein sequence ID" value="SDZ33720.1"/>
    <property type="molecule type" value="Genomic_DNA"/>
</dbReference>
<feature type="transmembrane region" description="Helical" evidence="8">
    <location>
        <begin position="163"/>
        <end position="182"/>
    </location>
</feature>
<dbReference type="InterPro" id="IPR050277">
    <property type="entry name" value="Sodium:Solute_Symporter"/>
</dbReference>
<evidence type="ECO:0000256" key="3">
    <source>
        <dbReference type="ARBA" id="ARBA00022448"/>
    </source>
</evidence>
<dbReference type="Proteomes" id="UP000199529">
    <property type="component" value="Unassembled WGS sequence"/>
</dbReference>
<reference evidence="10" key="1">
    <citation type="submission" date="2016-10" db="EMBL/GenBank/DDBJ databases">
        <authorList>
            <person name="Varghese N."/>
            <person name="Submissions S."/>
        </authorList>
    </citation>
    <scope>NUCLEOTIDE SEQUENCE [LARGE SCALE GENOMIC DNA]</scope>
    <source>
        <strain evidence="10">CGMCC 4.3530</strain>
    </source>
</reference>
<evidence type="ECO:0000256" key="6">
    <source>
        <dbReference type="ARBA" id="ARBA00023136"/>
    </source>
</evidence>
<comment type="subcellular location">
    <subcellularLocation>
        <location evidence="1">Membrane</location>
        <topology evidence="1">Multi-pass membrane protein</topology>
    </subcellularLocation>
</comment>
<keyword evidence="5 8" id="KW-1133">Transmembrane helix</keyword>
<protein>
    <submittedName>
        <fullName evidence="9">Solute:Na+ symporter, SSS family</fullName>
    </submittedName>
</protein>
<dbReference type="Pfam" id="PF00474">
    <property type="entry name" value="SSF"/>
    <property type="match status" value="1"/>
</dbReference>
<feature type="transmembrane region" description="Helical" evidence="8">
    <location>
        <begin position="464"/>
        <end position="491"/>
    </location>
</feature>
<dbReference type="GO" id="GO:0022857">
    <property type="term" value="F:transmembrane transporter activity"/>
    <property type="evidence" value="ECO:0007669"/>
    <property type="project" value="InterPro"/>
</dbReference>
<evidence type="ECO:0000313" key="9">
    <source>
        <dbReference type="EMBL" id="SDZ33720.1"/>
    </source>
</evidence>
<gene>
    <name evidence="9" type="ORF">SAMN05216215_106112</name>
</gene>
<dbReference type="InterPro" id="IPR001734">
    <property type="entry name" value="Na/solute_symporter"/>
</dbReference>
<feature type="transmembrane region" description="Helical" evidence="8">
    <location>
        <begin position="194"/>
        <end position="212"/>
    </location>
</feature>
<keyword evidence="3" id="KW-0813">Transport</keyword>
<feature type="transmembrane region" description="Helical" evidence="8">
    <location>
        <begin position="127"/>
        <end position="157"/>
    </location>
</feature>
<evidence type="ECO:0000313" key="10">
    <source>
        <dbReference type="Proteomes" id="UP000199529"/>
    </source>
</evidence>
<sequence length="501" mass="51382">MNGTTTVVAVGVVTAASTLAMLRPRTGPPSSTATGTDLEQWALAGRSHGPLMLWCVLGGTIYTAYTFLAVPGVVFSSGGIGLYALVYTTIVYPLVLVVLPRLAETARRHGYVSAVDFIRGTYRSPGLALAVALTGILATMPYIALQLIGIQAVLAVVGIDPGGLVGDLALTVVFAVLAASTYRHGLSAPSAVAVLKAALVVGSAIVLVLLVSGRTDWADLWPAAESALRSRGLEATLNPENAMAYGSLALGSALALFAFPHVLMVTFSGRTKRVVAQTIPALLGWTLVLGVFAVMGAAAIAIGVAPPPGRADQAVALLIQQVAPPWLAGGLLGSLVVAALVPAAVMSIGAATLFARNVYVEYLNPAATSEQEACVARSMSLLVKVGALAFALGFHNTNAIQLHLLGAVWVLQTLPALLLGLLPAAPGRTALLAGWLTGMLGGTAMVTWGHFAPTVTVHFGDLHLTLFAGLLALAANLAVVGAVQAATRLLAKVPEQRRALM</sequence>
<dbReference type="AlphaFoldDB" id="A0A1H3S7L6"/>
<accession>A0A1H3S7L6</accession>
<dbReference type="GO" id="GO:0005886">
    <property type="term" value="C:plasma membrane"/>
    <property type="evidence" value="ECO:0007669"/>
    <property type="project" value="TreeGrafter"/>
</dbReference>
<evidence type="ECO:0000256" key="4">
    <source>
        <dbReference type="ARBA" id="ARBA00022692"/>
    </source>
</evidence>
<evidence type="ECO:0000256" key="1">
    <source>
        <dbReference type="ARBA" id="ARBA00004141"/>
    </source>
</evidence>
<feature type="transmembrane region" description="Helical" evidence="8">
    <location>
        <begin position="374"/>
        <end position="394"/>
    </location>
</feature>
<dbReference type="RefSeq" id="WP_177226930.1">
    <property type="nucleotide sequence ID" value="NZ_FNOK01000061.1"/>
</dbReference>
<feature type="transmembrane region" description="Helical" evidence="8">
    <location>
        <begin position="326"/>
        <end position="354"/>
    </location>
</feature>
<evidence type="ECO:0000256" key="7">
    <source>
        <dbReference type="RuleBase" id="RU362091"/>
    </source>
</evidence>
<keyword evidence="4 8" id="KW-0812">Transmembrane</keyword>
<evidence type="ECO:0000256" key="8">
    <source>
        <dbReference type="SAM" id="Phobius"/>
    </source>
</evidence>
<dbReference type="InterPro" id="IPR038377">
    <property type="entry name" value="Na/Glc_symporter_sf"/>
</dbReference>
<dbReference type="PROSITE" id="PS50283">
    <property type="entry name" value="NA_SOLUT_SYMP_3"/>
    <property type="match status" value="1"/>
</dbReference>
<organism evidence="9 10">
    <name type="scientific">Saccharopolyspora shandongensis</name>
    <dbReference type="NCBI Taxonomy" id="418495"/>
    <lineage>
        <taxon>Bacteria</taxon>
        <taxon>Bacillati</taxon>
        <taxon>Actinomycetota</taxon>
        <taxon>Actinomycetes</taxon>
        <taxon>Pseudonocardiales</taxon>
        <taxon>Pseudonocardiaceae</taxon>
        <taxon>Saccharopolyspora</taxon>
    </lineage>
</organism>
<keyword evidence="10" id="KW-1185">Reference proteome</keyword>
<feature type="transmembrane region" description="Helical" evidence="8">
    <location>
        <begin position="279"/>
        <end position="306"/>
    </location>
</feature>
<comment type="similarity">
    <text evidence="2 7">Belongs to the sodium:solute symporter (SSF) (TC 2.A.21) family.</text>
</comment>
<dbReference type="PANTHER" id="PTHR48086">
    <property type="entry name" value="SODIUM/PROLINE SYMPORTER-RELATED"/>
    <property type="match status" value="1"/>
</dbReference>
<feature type="transmembrane region" description="Helical" evidence="8">
    <location>
        <begin position="429"/>
        <end position="452"/>
    </location>
</feature>
<feature type="transmembrane region" description="Helical" evidence="8">
    <location>
        <begin position="242"/>
        <end position="267"/>
    </location>
</feature>
<proteinExistence type="inferred from homology"/>
<name>A0A1H3S7L6_9PSEU</name>
<feature type="transmembrane region" description="Helical" evidence="8">
    <location>
        <begin position="400"/>
        <end position="422"/>
    </location>
</feature>
<dbReference type="PANTHER" id="PTHR48086:SF8">
    <property type="entry name" value="MONOCARBOXYLIC ACID PERMEASE"/>
    <property type="match status" value="1"/>
</dbReference>